<evidence type="ECO:0000313" key="3">
    <source>
        <dbReference type="Proteomes" id="UP000007148"/>
    </source>
</evidence>
<organism evidence="2 3">
    <name type="scientific">Serendipita indica (strain DSM 11827)</name>
    <name type="common">Root endophyte fungus</name>
    <name type="synonym">Piriformospora indica</name>
    <dbReference type="NCBI Taxonomy" id="1109443"/>
    <lineage>
        <taxon>Eukaryota</taxon>
        <taxon>Fungi</taxon>
        <taxon>Dikarya</taxon>
        <taxon>Basidiomycota</taxon>
        <taxon>Agaricomycotina</taxon>
        <taxon>Agaricomycetes</taxon>
        <taxon>Sebacinales</taxon>
        <taxon>Serendipitaceae</taxon>
        <taxon>Serendipita</taxon>
    </lineage>
</organism>
<evidence type="ECO:0000256" key="1">
    <source>
        <dbReference type="SAM" id="MobiDB-lite"/>
    </source>
</evidence>
<name>G4TA72_SERID</name>
<gene>
    <name evidence="2" type="ORF">PIIN_02111</name>
</gene>
<dbReference type="HOGENOM" id="CLU_2172015_0_0_1"/>
<accession>G4TA72</accession>
<protein>
    <submittedName>
        <fullName evidence="2">Uncharacterized protein</fullName>
    </submittedName>
</protein>
<feature type="region of interest" description="Disordered" evidence="1">
    <location>
        <begin position="1"/>
        <end position="28"/>
    </location>
</feature>
<sequence>MSFIPAKSPSFPGSRPLPSRTTGHTRHSLKTKIVACRDAVHGERSIEGKHSRDAKMRSHRPTRESLRLTSFVTLLPINRTKFQSVRIFFVRHQLIKAHTLAFVEPTLEFN</sequence>
<comment type="caution">
    <text evidence="2">The sequence shown here is derived from an EMBL/GenBank/DDBJ whole genome shotgun (WGS) entry which is preliminary data.</text>
</comment>
<proteinExistence type="predicted"/>
<dbReference type="AlphaFoldDB" id="G4TA72"/>
<dbReference type="EMBL" id="CAFZ01000028">
    <property type="protein sequence ID" value="CCA68246.1"/>
    <property type="molecule type" value="Genomic_DNA"/>
</dbReference>
<dbReference type="Proteomes" id="UP000007148">
    <property type="component" value="Unassembled WGS sequence"/>
</dbReference>
<feature type="region of interest" description="Disordered" evidence="1">
    <location>
        <begin position="43"/>
        <end position="62"/>
    </location>
</feature>
<reference evidence="2 3" key="1">
    <citation type="journal article" date="2011" name="PLoS Pathog.">
        <title>Endophytic Life Strategies Decoded by Genome and Transcriptome Analyses of the Mutualistic Root Symbiont Piriformospora indica.</title>
        <authorList>
            <person name="Zuccaro A."/>
            <person name="Lahrmann U."/>
            <person name="Guldener U."/>
            <person name="Langen G."/>
            <person name="Pfiffi S."/>
            <person name="Biedenkopf D."/>
            <person name="Wong P."/>
            <person name="Samans B."/>
            <person name="Grimm C."/>
            <person name="Basiewicz M."/>
            <person name="Murat C."/>
            <person name="Martin F."/>
            <person name="Kogel K.H."/>
        </authorList>
    </citation>
    <scope>NUCLEOTIDE SEQUENCE [LARGE SCALE GENOMIC DNA]</scope>
    <source>
        <strain evidence="2 3">DSM 11827</strain>
    </source>
</reference>
<dbReference type="InParanoid" id="G4TA72"/>
<keyword evidence="3" id="KW-1185">Reference proteome</keyword>
<evidence type="ECO:0000313" key="2">
    <source>
        <dbReference type="EMBL" id="CCA68246.1"/>
    </source>
</evidence>